<dbReference type="Gene3D" id="3.30.2290.10">
    <property type="entry name" value="PmbA/TldD superfamily"/>
    <property type="match status" value="1"/>
</dbReference>
<dbReference type="SUPFAM" id="SSF111283">
    <property type="entry name" value="Putative modulator of DNA gyrase, PmbA/TldD"/>
    <property type="match status" value="1"/>
</dbReference>
<evidence type="ECO:0000259" key="7">
    <source>
        <dbReference type="Pfam" id="PF19289"/>
    </source>
</evidence>
<dbReference type="EC" id="3.4.24.-" evidence="9"/>
<keyword evidence="3 9" id="KW-0378">Hydrolase</keyword>
<evidence type="ECO:0000256" key="4">
    <source>
        <dbReference type="ARBA" id="ARBA00023049"/>
    </source>
</evidence>
<evidence type="ECO:0000256" key="5">
    <source>
        <dbReference type="ARBA" id="ARBA00025682"/>
    </source>
</evidence>
<dbReference type="Pfam" id="PF19290">
    <property type="entry name" value="PmbA_TldD_2nd"/>
    <property type="match status" value="1"/>
</dbReference>
<dbReference type="EMBL" id="CP097762">
    <property type="protein sequence ID" value="URJ25358.1"/>
    <property type="molecule type" value="Genomic_DNA"/>
</dbReference>
<dbReference type="InterPro" id="IPR045570">
    <property type="entry name" value="Metalloprtase-TldD/E_cen_dom"/>
</dbReference>
<feature type="domain" description="Metalloprotease TldD/E N-terminal" evidence="6">
    <location>
        <begin position="37"/>
        <end position="102"/>
    </location>
</feature>
<comment type="function">
    <text evidence="5">Metalloprotease involved in CcdA degradation. Suppresses the inhibitory activity of the carbon storage regulator (CsrA).</text>
</comment>
<gene>
    <name evidence="9" type="primary">tldD</name>
    <name evidence="9" type="ORF">M9405_01380</name>
</gene>
<dbReference type="PANTHER" id="PTHR30624">
    <property type="entry name" value="UNCHARACTERIZED PROTEIN TLDD AND PMBA"/>
    <property type="match status" value="1"/>
</dbReference>
<evidence type="ECO:0000256" key="1">
    <source>
        <dbReference type="ARBA" id="ARBA00005836"/>
    </source>
</evidence>
<keyword evidence="10" id="KW-1185">Reference proteome</keyword>
<proteinExistence type="inferred from homology"/>
<dbReference type="NCBIfam" id="NF008006">
    <property type="entry name" value="PRK10735.1"/>
    <property type="match status" value="1"/>
</dbReference>
<dbReference type="Pfam" id="PF01523">
    <property type="entry name" value="PmbA_TldD_1st"/>
    <property type="match status" value="1"/>
</dbReference>
<evidence type="ECO:0000313" key="10">
    <source>
        <dbReference type="Proteomes" id="UP001056834"/>
    </source>
</evidence>
<dbReference type="RefSeq" id="WP_250223489.1">
    <property type="nucleotide sequence ID" value="NZ_CP097762.1"/>
</dbReference>
<organism evidence="9 10">
    <name type="scientific">Candidatus Blochmannia ocreatus</name>
    <name type="common">nom. nud.</name>
    <dbReference type="NCBI Taxonomy" id="251538"/>
    <lineage>
        <taxon>Bacteria</taxon>
        <taxon>Pseudomonadati</taxon>
        <taxon>Pseudomonadota</taxon>
        <taxon>Gammaproteobacteria</taxon>
        <taxon>Enterobacterales</taxon>
        <taxon>Enterobacteriaceae</taxon>
        <taxon>ant endosymbionts</taxon>
        <taxon>Candidatus Blochmanniella</taxon>
    </lineage>
</organism>
<dbReference type="InterPro" id="IPR051463">
    <property type="entry name" value="Peptidase_U62_metallo"/>
</dbReference>
<sequence length="489" mass="53238">MNLNLVSEQLLIPNDLQHDDLASILDMTKKLQIDYSDIYLKSSVHETWILEDNIIKSGSYTIDQGAGIRIIIGDKTGFAYTDQLNLNTLMQSMKYAADIAHKNPKNDNIQKYKYISSKTQKLTNNTYHNINPLSNISTEEKIELLMCINKIAKITDSRVKTVKAHLSGSYEQILIAATDGTLAADIRPLIYISIIIQVEHNGKIEQGVSGGGGRCGYTFFSEPFKNGDTRIEYWTKKAVLMGLVNLESIAAPAGTMTVVLGSGWPGILLHEAIGHGLEGDFNRRGSSAFSKKIGKPIASELCTIVDDATIPGARGSLFIDDEGVPGQYNILIKNGILKKYMQDKLNAKLMDTLPTGNGRRENYSSLPMPRMTNTYMLPGTLTPEEIIDSVIYGIYAKNFSGGQVDITSGKFVFSTSEAFLIEKGRITKSIKGATLIGSGIEIMQNISMIGNDLSLDAGVGTCIKNGQSLPVGVGQPTIKLNKIVVGGTN</sequence>
<evidence type="ECO:0000259" key="6">
    <source>
        <dbReference type="Pfam" id="PF01523"/>
    </source>
</evidence>
<evidence type="ECO:0000256" key="3">
    <source>
        <dbReference type="ARBA" id="ARBA00022801"/>
    </source>
</evidence>
<dbReference type="InterPro" id="IPR035068">
    <property type="entry name" value="TldD/PmbA_N"/>
</dbReference>
<keyword evidence="2" id="KW-0645">Protease</keyword>
<dbReference type="InterPro" id="IPR025502">
    <property type="entry name" value="TldD"/>
</dbReference>
<dbReference type="PIRSF" id="PIRSF004919">
    <property type="entry name" value="TldD"/>
    <property type="match status" value="1"/>
</dbReference>
<comment type="similarity">
    <text evidence="1">Belongs to the peptidase U62 family.</text>
</comment>
<dbReference type="Pfam" id="PF19289">
    <property type="entry name" value="PmbA_TldD_3rd"/>
    <property type="match status" value="1"/>
</dbReference>
<evidence type="ECO:0000313" key="9">
    <source>
        <dbReference type="EMBL" id="URJ25358.1"/>
    </source>
</evidence>
<dbReference type="GO" id="GO:0008237">
    <property type="term" value="F:metallopeptidase activity"/>
    <property type="evidence" value="ECO:0007669"/>
    <property type="project" value="UniProtKB-KW"/>
</dbReference>
<keyword evidence="4 9" id="KW-0482">Metalloprotease</keyword>
<dbReference type="InterPro" id="IPR045569">
    <property type="entry name" value="Metalloprtase-TldD/E_C"/>
</dbReference>
<dbReference type="InterPro" id="IPR002510">
    <property type="entry name" value="Metalloprtase-TldD/E_N"/>
</dbReference>
<name>A0ABY4SV39_9ENTR</name>
<evidence type="ECO:0000256" key="2">
    <source>
        <dbReference type="ARBA" id="ARBA00022670"/>
    </source>
</evidence>
<dbReference type="Proteomes" id="UP001056834">
    <property type="component" value="Chromosome"/>
</dbReference>
<feature type="domain" description="Metalloprotease TldD/E C-terminal" evidence="7">
    <location>
        <begin position="254"/>
        <end position="487"/>
    </location>
</feature>
<dbReference type="InterPro" id="IPR036059">
    <property type="entry name" value="TldD/PmbA_sf"/>
</dbReference>
<dbReference type="PANTHER" id="PTHR30624:SF4">
    <property type="entry name" value="METALLOPROTEASE TLDD"/>
    <property type="match status" value="1"/>
</dbReference>
<accession>A0ABY4SV39</accession>
<protein>
    <submittedName>
        <fullName evidence="9">Metalloprotease TldD</fullName>
        <ecNumber evidence="9">3.4.24.-</ecNumber>
    </submittedName>
</protein>
<reference evidence="9" key="1">
    <citation type="submission" date="2022-05" db="EMBL/GenBank/DDBJ databases">
        <title>Impact of host demography and evolutionary history on endosymbiont molecular evolution: a test in carpenter ants (Genus Camponotus) and their Blochmannia endosymbionts.</title>
        <authorList>
            <person name="Manthey J.D."/>
            <person name="Giron J.C."/>
            <person name="Hruska J.P."/>
        </authorList>
    </citation>
    <scope>NUCLEOTIDE SEQUENCE</scope>
    <source>
        <strain evidence="9">C-006</strain>
    </source>
</reference>
<feature type="domain" description="Metalloprotease TldD/E central" evidence="8">
    <location>
        <begin position="132"/>
        <end position="226"/>
    </location>
</feature>
<evidence type="ECO:0000259" key="8">
    <source>
        <dbReference type="Pfam" id="PF19290"/>
    </source>
</evidence>